<proteinExistence type="predicted"/>
<evidence type="ECO:0000256" key="1">
    <source>
        <dbReference type="SAM" id="MobiDB-lite"/>
    </source>
</evidence>
<feature type="non-terminal residue" evidence="2">
    <location>
        <position position="223"/>
    </location>
</feature>
<evidence type="ECO:0000313" key="2">
    <source>
        <dbReference type="EMBL" id="ELU05230.1"/>
    </source>
</evidence>
<dbReference type="PANTHER" id="PTHR35249">
    <property type="entry name" value="DYNEIN REGULATORY COMPLEX SUBUNIT 7"/>
    <property type="match status" value="1"/>
</dbReference>
<gene>
    <name evidence="2" type="ORF">CAPTEDRAFT_207331</name>
</gene>
<evidence type="ECO:0008006" key="3">
    <source>
        <dbReference type="Google" id="ProtNLM"/>
    </source>
</evidence>
<accession>R7UG89</accession>
<organism evidence="2">
    <name type="scientific">Capitella teleta</name>
    <name type="common">Polychaete worm</name>
    <dbReference type="NCBI Taxonomy" id="283909"/>
    <lineage>
        <taxon>Eukaryota</taxon>
        <taxon>Metazoa</taxon>
        <taxon>Spiralia</taxon>
        <taxon>Lophotrochozoa</taxon>
        <taxon>Annelida</taxon>
        <taxon>Polychaeta</taxon>
        <taxon>Sedentaria</taxon>
        <taxon>Scolecida</taxon>
        <taxon>Capitellidae</taxon>
        <taxon>Capitella</taxon>
    </lineage>
</organism>
<feature type="compositionally biased region" description="Acidic residues" evidence="1">
    <location>
        <begin position="33"/>
        <end position="48"/>
    </location>
</feature>
<dbReference type="InParanoid" id="R7UG89"/>
<protein>
    <recommendedName>
        <fullName evidence="3">Transglutaminase-like domain-containing protein</fullName>
    </recommendedName>
</protein>
<dbReference type="EMBL" id="KB301714">
    <property type="protein sequence ID" value="ELU05230.1"/>
    <property type="molecule type" value="Genomic_DNA"/>
</dbReference>
<dbReference type="HOGENOM" id="CLU_1248044_0_0_1"/>
<name>R7UG89_CAPTE</name>
<dbReference type="AlphaFoldDB" id="R7UG89"/>
<dbReference type="OrthoDB" id="10262874at2759"/>
<feature type="region of interest" description="Disordered" evidence="1">
    <location>
        <begin position="1"/>
        <end position="56"/>
    </location>
</feature>
<reference evidence="2" key="1">
    <citation type="journal article" date="2013" name="Nature">
        <title>Insights into bilaterian evolution from three spiralian genomes.</title>
        <authorList>
            <person name="Simakov O."/>
            <person name="Marletaz F."/>
            <person name="Cho S.J."/>
            <person name="Edsinger-Gonzales E."/>
            <person name="Havlak P."/>
            <person name="Hellsten U."/>
            <person name="Kuo D.H."/>
            <person name="Larsson T."/>
            <person name="Lv J."/>
            <person name="Arendt D."/>
            <person name="Savage R."/>
            <person name="Osoegawa K."/>
            <person name="de Jong P."/>
            <person name="Grimwood J."/>
            <person name="Chapman J.A."/>
            <person name="Shapiro H."/>
            <person name="Aerts A."/>
            <person name="Otillar R.P."/>
            <person name="Terry A.Y."/>
            <person name="Boore J.L."/>
            <person name="Grigoriev I.V."/>
            <person name="Lindberg D.R."/>
            <person name="Seaver E.C."/>
            <person name="Weisblat D.A."/>
            <person name="Putnam N.H."/>
            <person name="Rokhsar D.S."/>
        </authorList>
    </citation>
    <scope>NUCLEOTIDE SEQUENCE</scope>
    <source>
        <strain evidence="2">I ESC-2004</strain>
    </source>
</reference>
<dbReference type="GO" id="GO:0030317">
    <property type="term" value="P:flagellated sperm motility"/>
    <property type="evidence" value="ECO:0007669"/>
    <property type="project" value="TreeGrafter"/>
</dbReference>
<dbReference type="InterPro" id="IPR033551">
    <property type="entry name" value="DRC7/lobo"/>
</dbReference>
<dbReference type="GO" id="GO:0031514">
    <property type="term" value="C:motile cilium"/>
    <property type="evidence" value="ECO:0007669"/>
    <property type="project" value="TreeGrafter"/>
</dbReference>
<dbReference type="STRING" id="283909.R7UG89"/>
<sequence length="223" mass="25009">MTTATESPATEEHVTAEATPRSGDNLSLKSGIEEEDGELGDLKEEDEPASGREGGEISDDVAALQDELNKITVAAPTVNIKEHSNALYKQRGVSEYFDSSEFPQSFKENNPKEKLILAYAENFRRQYVHLYRDRKPLFLNPNNECGLEKLVCTTIRPTQLPYKELYDWDGAAEFVADYLNFTMLEPAHELPVRLLSPTTIMKRQKGNCFEYSTLLVSLLVAAG</sequence>
<dbReference type="PANTHER" id="PTHR35249:SF2">
    <property type="entry name" value="DYNEIN REGULATORY COMPLEX SUBUNIT 7"/>
    <property type="match status" value="1"/>
</dbReference>